<keyword evidence="4" id="KW-1185">Reference proteome</keyword>
<name>A0ABW1NKU0_9ACTN</name>
<dbReference type="InterPro" id="IPR035992">
    <property type="entry name" value="Ricin_B-like_lectins"/>
</dbReference>
<dbReference type="InterPro" id="IPR000772">
    <property type="entry name" value="Ricin_B_lectin"/>
</dbReference>
<dbReference type="Gene3D" id="2.160.20.10">
    <property type="entry name" value="Single-stranded right-handed beta-helix, Pectin lyase-like"/>
    <property type="match status" value="1"/>
</dbReference>
<comment type="caution">
    <text evidence="3">The sequence shown here is derived from an EMBL/GenBank/DDBJ whole genome shotgun (WGS) entry which is preliminary data.</text>
</comment>
<sequence length="733" mass="76920">MTSLRRHPLLAALTALCAVALCLVAAPGGARAAAPPTGWTTVVNVNSGKCVDARAAASANGTAVQQYACNGSTAQLWQFQATSGGYHRVNSNLNAAQTWDVKDVSTADGGLIQLWAYGGGNNQQWQAVDEGGGSYHFVNRGSGKCLDVPARSTADSVQLQQYTCNGTAAQFFTMGTTPNPSPTPTVSPGTPDLGPNVSVFDPSMPASTIQSRLNTVFGRQQTNQFGADRYALVFKPGTYNVDVNVGFYTQVLGLGLSPDNVTISGAVHAEADWFQGNATQNFWRGAENLSVTPAGGTDRWAVSQAAPYRRMHVRGNLQLDDGGWSSGGLIADSKIDGQVRSGSQQQWLTRNSTLGGWTGSNWNMVFVGTGGAPGNTFPSPPYTNVATAPVTREKPFLYVDQAGAYQVFVPALRTNSSGTTWAGGAPAGTSVPIGQFFIVKPGNTAADVNAALAQGRHLLFTPGIYHLNDTIRVERAGTVVLGLGLATLIPDNGVMAMSVADVDGVKIAGLLIDAGTVNSPVLMRVGPAGSTQSHAADPTSLHDMYFRIGGPGVGKASQSLVVNSANVIGDHMWLWRADHGSGVGWNSNTAANGLIVNGAGVSMYGLFVEHYQQYQTIWNGNGGRTYFYQNEMPYDPPNQAAWTNGSTQGYAAYKVADSVTTHEAYGLGSYCYFNVNPGVVAARAYEVPNTSGVRFRNMVTVSLGGTGTISRVINNTGGPSNSATNVANLVNYP</sequence>
<dbReference type="InterPro" id="IPR012334">
    <property type="entry name" value="Pectin_lyas_fold"/>
</dbReference>
<evidence type="ECO:0000259" key="2">
    <source>
        <dbReference type="SMART" id="SM00458"/>
    </source>
</evidence>
<keyword evidence="1" id="KW-0732">Signal</keyword>
<feature type="chain" id="PRO_5045496712" evidence="1">
    <location>
        <begin position="33"/>
        <end position="733"/>
    </location>
</feature>
<reference evidence="4" key="1">
    <citation type="journal article" date="2019" name="Int. J. Syst. Evol. Microbiol.">
        <title>The Global Catalogue of Microorganisms (GCM) 10K type strain sequencing project: providing services to taxonomists for standard genome sequencing and annotation.</title>
        <authorList>
            <consortium name="The Broad Institute Genomics Platform"/>
            <consortium name="The Broad Institute Genome Sequencing Center for Infectious Disease"/>
            <person name="Wu L."/>
            <person name="Ma J."/>
        </authorList>
    </citation>
    <scope>NUCLEOTIDE SEQUENCE [LARGE SCALE GENOMIC DNA]</scope>
    <source>
        <strain evidence="4">JCM 30346</strain>
    </source>
</reference>
<dbReference type="CDD" id="cd00161">
    <property type="entry name" value="beta-trefoil_Ricin-like"/>
    <property type="match status" value="1"/>
</dbReference>
<feature type="signal peptide" evidence="1">
    <location>
        <begin position="1"/>
        <end position="32"/>
    </location>
</feature>
<evidence type="ECO:0000313" key="3">
    <source>
        <dbReference type="EMBL" id="MFC6083771.1"/>
    </source>
</evidence>
<dbReference type="SUPFAM" id="SSF50370">
    <property type="entry name" value="Ricin B-like lectins"/>
    <property type="match status" value="1"/>
</dbReference>
<evidence type="ECO:0000256" key="1">
    <source>
        <dbReference type="SAM" id="SignalP"/>
    </source>
</evidence>
<dbReference type="EMBL" id="JBHSRF010000033">
    <property type="protein sequence ID" value="MFC6083771.1"/>
    <property type="molecule type" value="Genomic_DNA"/>
</dbReference>
<dbReference type="RefSeq" id="WP_380756109.1">
    <property type="nucleotide sequence ID" value="NZ_JBHSRF010000033.1"/>
</dbReference>
<dbReference type="Pfam" id="PF00652">
    <property type="entry name" value="Ricin_B_lectin"/>
    <property type="match status" value="1"/>
</dbReference>
<accession>A0ABW1NKU0</accession>
<dbReference type="Gene3D" id="2.80.10.50">
    <property type="match status" value="3"/>
</dbReference>
<dbReference type="Proteomes" id="UP001596137">
    <property type="component" value="Unassembled WGS sequence"/>
</dbReference>
<gene>
    <name evidence="3" type="ORF">ACFP1K_21575</name>
</gene>
<protein>
    <submittedName>
        <fullName evidence="3">RICIN domain-containing protein</fullName>
    </submittedName>
</protein>
<organism evidence="3 4">
    <name type="scientific">Sphaerisporangium aureirubrum</name>
    <dbReference type="NCBI Taxonomy" id="1544736"/>
    <lineage>
        <taxon>Bacteria</taxon>
        <taxon>Bacillati</taxon>
        <taxon>Actinomycetota</taxon>
        <taxon>Actinomycetes</taxon>
        <taxon>Streptosporangiales</taxon>
        <taxon>Streptosporangiaceae</taxon>
        <taxon>Sphaerisporangium</taxon>
    </lineage>
</organism>
<dbReference type="PROSITE" id="PS50231">
    <property type="entry name" value="RICIN_B_LECTIN"/>
    <property type="match status" value="1"/>
</dbReference>
<feature type="domain" description="Ricin B lectin" evidence="2">
    <location>
        <begin position="36"/>
        <end position="175"/>
    </location>
</feature>
<dbReference type="CDD" id="cd23669">
    <property type="entry name" value="GH55_SacteLam55A-like"/>
    <property type="match status" value="1"/>
</dbReference>
<evidence type="ECO:0000313" key="4">
    <source>
        <dbReference type="Proteomes" id="UP001596137"/>
    </source>
</evidence>
<dbReference type="SMART" id="SM00458">
    <property type="entry name" value="RICIN"/>
    <property type="match status" value="1"/>
</dbReference>
<proteinExistence type="predicted"/>
<dbReference type="InterPro" id="IPR059186">
    <property type="entry name" value="SACTE_4363"/>
</dbReference>